<dbReference type="Pfam" id="PF00512">
    <property type="entry name" value="HisKA"/>
    <property type="match status" value="1"/>
</dbReference>
<dbReference type="InterPro" id="IPR004358">
    <property type="entry name" value="Sig_transdc_His_kin-like_C"/>
</dbReference>
<dbReference type="SMART" id="SM00388">
    <property type="entry name" value="HisKA"/>
    <property type="match status" value="1"/>
</dbReference>
<reference evidence="12" key="1">
    <citation type="submission" date="2018-06" db="EMBL/GenBank/DDBJ databases">
        <authorList>
            <person name="Zhirakovskaya E."/>
        </authorList>
    </citation>
    <scope>NUCLEOTIDE SEQUENCE</scope>
</reference>
<keyword evidence="4" id="KW-0808">Transferase</keyword>
<evidence type="ECO:0000256" key="6">
    <source>
        <dbReference type="ARBA" id="ARBA00022777"/>
    </source>
</evidence>
<dbReference type="Pfam" id="PF02518">
    <property type="entry name" value="HATPase_c"/>
    <property type="match status" value="1"/>
</dbReference>
<keyword evidence="3" id="KW-0597">Phosphoprotein</keyword>
<dbReference type="PRINTS" id="PR00344">
    <property type="entry name" value="BCTRLSENSOR"/>
</dbReference>
<dbReference type="FunFam" id="3.30.565.10:FF:000010">
    <property type="entry name" value="Sensor histidine kinase RcsC"/>
    <property type="match status" value="1"/>
</dbReference>
<evidence type="ECO:0000256" key="5">
    <source>
        <dbReference type="ARBA" id="ARBA00022741"/>
    </source>
</evidence>
<dbReference type="PANTHER" id="PTHR45339">
    <property type="entry name" value="HYBRID SIGNAL TRANSDUCTION HISTIDINE KINASE J"/>
    <property type="match status" value="1"/>
</dbReference>
<gene>
    <name evidence="12" type="ORF">MNBD_NITROSPINAE05-1</name>
</gene>
<dbReference type="EC" id="2.7.13.3" evidence="2"/>
<dbReference type="Pfam" id="PF00072">
    <property type="entry name" value="Response_reg"/>
    <property type="match status" value="2"/>
</dbReference>
<dbReference type="SUPFAM" id="SSF47384">
    <property type="entry name" value="Homodimeric domain of signal transducing histidine kinase"/>
    <property type="match status" value="1"/>
</dbReference>
<keyword evidence="5" id="KW-0547">Nucleotide-binding</keyword>
<keyword evidence="8" id="KW-0902">Two-component regulatory system</keyword>
<dbReference type="SUPFAM" id="SSF52172">
    <property type="entry name" value="CheY-like"/>
    <property type="match status" value="2"/>
</dbReference>
<dbReference type="CDD" id="cd00156">
    <property type="entry name" value="REC"/>
    <property type="match status" value="1"/>
</dbReference>
<sequence length="640" mass="72219">VGRVLATGEHTWVRDIKKSPLFPQGRFTKDMEIVSGFAFPVLIGREVVGVMEFFATHPVHPDQHLLDVVVQIGTQLGRVVERQRSEDEIIQAREKAYEAQREADHANQTKSEFLANMSHEIRTPINAIIGMSDILVETDLNPEQQQLVDVFRGAGENLLTLIDDILDLTKIEAGQIELDNIDFNPRALVEKNIEILDLKAQEKGLKLNYHIAPEVPRLIHGDSHRLRQVLTNLIGNAIKFTEQGEILVRVNKDPDSKNLWGLVFSVTDTGVGIPSEKLESIFSSFSQADSSTTRKYGGTGLGLTICRRLVGLMGGTIWAEGHLEKGSAFHFTVQFDKPLEPVEIPTVMPEKLSGVNVLLIEHRASVRSMVNDQLVNWGMKVKCLNNSQDGLRELKAKPARENPYQLLLINSRLPTIGGFRFLNQVLMESDLHIPTVMMMPIDTRKGDIDQCQKLGVIDYMTKFVQPEILLEKIYAAMGYEPLVKKEIIEKGIELNPEIGEGLKILLVEDSEDNRLLVQLYLNKTRHHLETAENGEEACEMFQRKRYDLILMDMQMPVMDGYTATVKIREWEGRQNRMPTPIVALTSNALKGDMEKCLQAGCSGYVSKPIRKNILLDALEKYSRLNFNSDELKPDAIKTIR</sequence>
<dbReference type="InterPro" id="IPR003661">
    <property type="entry name" value="HisK_dim/P_dom"/>
</dbReference>
<dbReference type="GO" id="GO:0005524">
    <property type="term" value="F:ATP binding"/>
    <property type="evidence" value="ECO:0007669"/>
    <property type="project" value="UniProtKB-KW"/>
</dbReference>
<dbReference type="InterPro" id="IPR036890">
    <property type="entry name" value="HATPase_C_sf"/>
</dbReference>
<dbReference type="InterPro" id="IPR029016">
    <property type="entry name" value="GAF-like_dom_sf"/>
</dbReference>
<keyword evidence="9" id="KW-0175">Coiled coil</keyword>
<evidence type="ECO:0000259" key="11">
    <source>
        <dbReference type="PROSITE" id="PS50110"/>
    </source>
</evidence>
<proteinExistence type="predicted"/>
<dbReference type="SUPFAM" id="SSF55874">
    <property type="entry name" value="ATPase domain of HSP90 chaperone/DNA topoisomerase II/histidine kinase"/>
    <property type="match status" value="1"/>
</dbReference>
<dbReference type="InterPro" id="IPR011006">
    <property type="entry name" value="CheY-like_superfamily"/>
</dbReference>
<evidence type="ECO:0000313" key="12">
    <source>
        <dbReference type="EMBL" id="VAX30309.1"/>
    </source>
</evidence>
<evidence type="ECO:0000256" key="1">
    <source>
        <dbReference type="ARBA" id="ARBA00000085"/>
    </source>
</evidence>
<dbReference type="AlphaFoldDB" id="A0A3B1CJA6"/>
<keyword evidence="6 12" id="KW-0418">Kinase</keyword>
<organism evidence="12">
    <name type="scientific">hydrothermal vent metagenome</name>
    <dbReference type="NCBI Taxonomy" id="652676"/>
    <lineage>
        <taxon>unclassified sequences</taxon>
        <taxon>metagenomes</taxon>
        <taxon>ecological metagenomes</taxon>
    </lineage>
</organism>
<feature type="domain" description="Histidine kinase" evidence="10">
    <location>
        <begin position="116"/>
        <end position="337"/>
    </location>
</feature>
<dbReference type="PROSITE" id="PS50109">
    <property type="entry name" value="HIS_KIN"/>
    <property type="match status" value="1"/>
</dbReference>
<dbReference type="Gene3D" id="3.30.450.40">
    <property type="match status" value="1"/>
</dbReference>
<evidence type="ECO:0000256" key="8">
    <source>
        <dbReference type="ARBA" id="ARBA00023012"/>
    </source>
</evidence>
<evidence type="ECO:0000256" key="2">
    <source>
        <dbReference type="ARBA" id="ARBA00012438"/>
    </source>
</evidence>
<dbReference type="SMART" id="SM00448">
    <property type="entry name" value="REC"/>
    <property type="match status" value="2"/>
</dbReference>
<dbReference type="FunFam" id="1.10.287.130:FF:000002">
    <property type="entry name" value="Two-component osmosensing histidine kinase"/>
    <property type="match status" value="1"/>
</dbReference>
<dbReference type="SMART" id="SM00387">
    <property type="entry name" value="HATPase_c"/>
    <property type="match status" value="1"/>
</dbReference>
<dbReference type="EMBL" id="UOGG01000106">
    <property type="protein sequence ID" value="VAX30309.1"/>
    <property type="molecule type" value="Genomic_DNA"/>
</dbReference>
<keyword evidence="7" id="KW-0067">ATP-binding</keyword>
<dbReference type="CDD" id="cd00082">
    <property type="entry name" value="HisKA"/>
    <property type="match status" value="1"/>
</dbReference>
<dbReference type="Gene3D" id="1.10.287.130">
    <property type="match status" value="1"/>
</dbReference>
<dbReference type="SUPFAM" id="SSF55781">
    <property type="entry name" value="GAF domain-like"/>
    <property type="match status" value="1"/>
</dbReference>
<dbReference type="InterPro" id="IPR036097">
    <property type="entry name" value="HisK_dim/P_sf"/>
</dbReference>
<dbReference type="InterPro" id="IPR005467">
    <property type="entry name" value="His_kinase_dom"/>
</dbReference>
<feature type="non-terminal residue" evidence="12">
    <location>
        <position position="1"/>
    </location>
</feature>
<name>A0A3B1CJA6_9ZZZZ</name>
<evidence type="ECO:0000256" key="4">
    <source>
        <dbReference type="ARBA" id="ARBA00022679"/>
    </source>
</evidence>
<dbReference type="InterPro" id="IPR001789">
    <property type="entry name" value="Sig_transdc_resp-reg_receiver"/>
</dbReference>
<feature type="coiled-coil region" evidence="9">
    <location>
        <begin position="82"/>
        <end position="109"/>
    </location>
</feature>
<comment type="catalytic activity">
    <reaction evidence="1">
        <text>ATP + protein L-histidine = ADP + protein N-phospho-L-histidine.</text>
        <dbReference type="EC" id="2.7.13.3"/>
    </reaction>
</comment>
<dbReference type="CDD" id="cd16922">
    <property type="entry name" value="HATPase_EvgS-ArcB-TorS-like"/>
    <property type="match status" value="1"/>
</dbReference>
<dbReference type="Gene3D" id="3.40.50.2300">
    <property type="match status" value="2"/>
</dbReference>
<dbReference type="Gene3D" id="3.30.565.10">
    <property type="entry name" value="Histidine kinase-like ATPase, C-terminal domain"/>
    <property type="match status" value="1"/>
</dbReference>
<dbReference type="InterPro" id="IPR003594">
    <property type="entry name" value="HATPase_dom"/>
</dbReference>
<dbReference type="GO" id="GO:0000155">
    <property type="term" value="F:phosphorelay sensor kinase activity"/>
    <property type="evidence" value="ECO:0007669"/>
    <property type="project" value="InterPro"/>
</dbReference>
<feature type="domain" description="Response regulatory" evidence="11">
    <location>
        <begin position="503"/>
        <end position="622"/>
    </location>
</feature>
<evidence type="ECO:0000256" key="7">
    <source>
        <dbReference type="ARBA" id="ARBA00022840"/>
    </source>
</evidence>
<evidence type="ECO:0000259" key="10">
    <source>
        <dbReference type="PROSITE" id="PS50109"/>
    </source>
</evidence>
<dbReference type="CDD" id="cd17546">
    <property type="entry name" value="REC_hyHK_CKI1_RcsC-like"/>
    <property type="match status" value="1"/>
</dbReference>
<accession>A0A3B1CJA6</accession>
<evidence type="ECO:0000256" key="9">
    <source>
        <dbReference type="SAM" id="Coils"/>
    </source>
</evidence>
<protein>
    <recommendedName>
        <fullName evidence="2">histidine kinase</fullName>
        <ecNumber evidence="2">2.7.13.3</ecNumber>
    </recommendedName>
</protein>
<evidence type="ECO:0000256" key="3">
    <source>
        <dbReference type="ARBA" id="ARBA00022553"/>
    </source>
</evidence>
<feature type="domain" description="Response regulatory" evidence="11">
    <location>
        <begin position="356"/>
        <end position="477"/>
    </location>
</feature>
<dbReference type="PROSITE" id="PS50110">
    <property type="entry name" value="RESPONSE_REGULATORY"/>
    <property type="match status" value="2"/>
</dbReference>
<dbReference type="PANTHER" id="PTHR45339:SF1">
    <property type="entry name" value="HYBRID SIGNAL TRANSDUCTION HISTIDINE KINASE J"/>
    <property type="match status" value="1"/>
</dbReference>